<dbReference type="Pfam" id="PF01844">
    <property type="entry name" value="HNH"/>
    <property type="match status" value="1"/>
</dbReference>
<dbReference type="EMBL" id="JAVYII010000011">
    <property type="protein sequence ID" value="MDT9595409.1"/>
    <property type="molecule type" value="Genomic_DNA"/>
</dbReference>
<name>A0ABU3Q1Y9_9ACTN</name>
<evidence type="ECO:0000256" key="2">
    <source>
        <dbReference type="SAM" id="MobiDB-lite"/>
    </source>
</evidence>
<dbReference type="CDD" id="cd00085">
    <property type="entry name" value="HNHc"/>
    <property type="match status" value="1"/>
</dbReference>
<dbReference type="InterPro" id="IPR003615">
    <property type="entry name" value="HNH_nuc"/>
</dbReference>
<gene>
    <name evidence="4" type="ORF">RDV89_20165</name>
</gene>
<dbReference type="SMART" id="SM00507">
    <property type="entry name" value="HNHc"/>
    <property type="match status" value="1"/>
</dbReference>
<dbReference type="Gene3D" id="1.10.30.50">
    <property type="match status" value="1"/>
</dbReference>
<protein>
    <submittedName>
        <fullName evidence="4">DUF222 domain-containing protein</fullName>
    </submittedName>
</protein>
<evidence type="ECO:0000313" key="4">
    <source>
        <dbReference type="EMBL" id="MDT9595409.1"/>
    </source>
</evidence>
<accession>A0ABU3Q1Y9</accession>
<dbReference type="Pfam" id="PF02720">
    <property type="entry name" value="DUF222"/>
    <property type="match status" value="1"/>
</dbReference>
<dbReference type="InterPro" id="IPR002711">
    <property type="entry name" value="HNH"/>
</dbReference>
<dbReference type="RefSeq" id="WP_315736107.1">
    <property type="nucleotide sequence ID" value="NZ_JAVYII010000011.1"/>
</dbReference>
<dbReference type="InterPro" id="IPR003870">
    <property type="entry name" value="DUF222"/>
</dbReference>
<keyword evidence="5" id="KW-1185">Reference proteome</keyword>
<dbReference type="Proteomes" id="UP001268542">
    <property type="component" value="Unassembled WGS sequence"/>
</dbReference>
<feature type="region of interest" description="Disordered" evidence="2">
    <location>
        <begin position="439"/>
        <end position="478"/>
    </location>
</feature>
<comment type="caution">
    <text evidence="4">The sequence shown here is derived from an EMBL/GenBank/DDBJ whole genome shotgun (WGS) entry which is preliminary data.</text>
</comment>
<feature type="domain" description="HNH nuclease" evidence="3">
    <location>
        <begin position="385"/>
        <end position="436"/>
    </location>
</feature>
<comment type="similarity">
    <text evidence="1">Belongs to the Rv1128c/1148c/1588c/1702c/1945/3466 family.</text>
</comment>
<evidence type="ECO:0000313" key="5">
    <source>
        <dbReference type="Proteomes" id="UP001268542"/>
    </source>
</evidence>
<sequence length="497" mass="53018">MDRGPQQHTNSPSRAALLDAAGEAMRAQRAAEAAAFFAAADYADAHLDVECGSSSSNPVVGDPIGPLGMWVDDEQALAAVPGGDRWLAYGGPGAPLVSEFAVLELVTAMGLSQDAGRALVGDAIEVRHRLPLIAARVAAGGVQVWRARRIARATRTLTLEGAGFVDRNLAHVAHSISGAGIDRLVAEASARFDPETTEADRADADAGRFFTIDFRAREALGVHGQVGGTVPVSGELDLADARDLEEAVARGAAELAALGSGESLDVRRAVAVGELARKQTALDLTGRDGHGGPVAASTVAARQVVLHVHLTQAALASTSIGIDPLTGGTGIDLATVTAPGIGLRTVTAEQVRDWCRTTDTHVVVKPVIDLNEHITTPSYRIPERLVEQVQLRRPTCQFPYCNRPARVSDLDHRVEWHADGQTASDNLVPLCRLHHRAKTHPTHAGTDPPDGPDHEQHHERRWRYRPTRPDEPPDGFVWTSPRGRRYLVTPTGTIPLD</sequence>
<reference evidence="4 5" key="1">
    <citation type="submission" date="2023-08" db="EMBL/GenBank/DDBJ databases">
        <title>Nocardioides seae sp. nov., a bacterium isolated from a soil.</title>
        <authorList>
            <person name="Wang X."/>
        </authorList>
    </citation>
    <scope>NUCLEOTIDE SEQUENCE [LARGE SCALE GENOMIC DNA]</scope>
    <source>
        <strain evidence="4 5">YZH12</strain>
    </source>
</reference>
<evidence type="ECO:0000256" key="1">
    <source>
        <dbReference type="ARBA" id="ARBA00023450"/>
    </source>
</evidence>
<proteinExistence type="inferred from homology"/>
<organism evidence="4 5">
    <name type="scientific">Nocardioides imazamoxiresistens</name>
    <dbReference type="NCBI Taxonomy" id="3231893"/>
    <lineage>
        <taxon>Bacteria</taxon>
        <taxon>Bacillati</taxon>
        <taxon>Actinomycetota</taxon>
        <taxon>Actinomycetes</taxon>
        <taxon>Propionibacteriales</taxon>
        <taxon>Nocardioidaceae</taxon>
        <taxon>Nocardioides</taxon>
    </lineage>
</organism>
<evidence type="ECO:0000259" key="3">
    <source>
        <dbReference type="SMART" id="SM00507"/>
    </source>
</evidence>